<dbReference type="Proteomes" id="UP000237481">
    <property type="component" value="Unassembled WGS sequence"/>
</dbReference>
<feature type="transmembrane region" description="Helical" evidence="8">
    <location>
        <begin position="289"/>
        <end position="309"/>
    </location>
</feature>
<evidence type="ECO:0000313" key="9">
    <source>
        <dbReference type="EMBL" id="POR33499.1"/>
    </source>
</evidence>
<comment type="subcellular location">
    <subcellularLocation>
        <location evidence="1">Cell membrane</location>
        <topology evidence="1">Multi-pass membrane protein</topology>
    </subcellularLocation>
</comment>
<protein>
    <submittedName>
        <fullName evidence="9">MFS multidrug transporter</fullName>
    </submittedName>
</protein>
<keyword evidence="4 8" id="KW-0812">Transmembrane</keyword>
<comment type="caution">
    <text evidence="9">The sequence shown here is derived from an EMBL/GenBank/DDBJ whole genome shotgun (WGS) entry which is preliminary data.</text>
</comment>
<evidence type="ECO:0000256" key="3">
    <source>
        <dbReference type="ARBA" id="ARBA00022475"/>
    </source>
</evidence>
<dbReference type="Gene3D" id="1.20.1250.20">
    <property type="entry name" value="MFS general substrate transporter like domains"/>
    <property type="match status" value="1"/>
</dbReference>
<evidence type="ECO:0000313" key="10">
    <source>
        <dbReference type="Proteomes" id="UP000237481"/>
    </source>
</evidence>
<proteinExistence type="predicted"/>
<dbReference type="AlphaFoldDB" id="A0A2S4KTI8"/>
<feature type="transmembrane region" description="Helical" evidence="8">
    <location>
        <begin position="238"/>
        <end position="269"/>
    </location>
</feature>
<evidence type="ECO:0000256" key="4">
    <source>
        <dbReference type="ARBA" id="ARBA00022692"/>
    </source>
</evidence>
<evidence type="ECO:0000256" key="1">
    <source>
        <dbReference type="ARBA" id="ARBA00004651"/>
    </source>
</evidence>
<dbReference type="EMBL" id="PKSG01000680">
    <property type="protein sequence ID" value="POR33499.1"/>
    <property type="molecule type" value="Genomic_DNA"/>
</dbReference>
<dbReference type="Pfam" id="PF07690">
    <property type="entry name" value="MFS_1"/>
    <property type="match status" value="1"/>
</dbReference>
<feature type="transmembrane region" description="Helical" evidence="8">
    <location>
        <begin position="182"/>
        <end position="202"/>
    </location>
</feature>
<dbReference type="GO" id="GO:0022857">
    <property type="term" value="F:transmembrane transporter activity"/>
    <property type="evidence" value="ECO:0007669"/>
    <property type="project" value="InterPro"/>
</dbReference>
<gene>
    <name evidence="9" type="ORF">TPAR_06289</name>
</gene>
<feature type="region of interest" description="Disordered" evidence="7">
    <location>
        <begin position="1"/>
        <end position="21"/>
    </location>
</feature>
<evidence type="ECO:0000256" key="2">
    <source>
        <dbReference type="ARBA" id="ARBA00022448"/>
    </source>
</evidence>
<dbReference type="OrthoDB" id="6770063at2759"/>
<accession>A0A2S4KTI8</accession>
<feature type="transmembrane region" description="Helical" evidence="8">
    <location>
        <begin position="100"/>
        <end position="126"/>
    </location>
</feature>
<feature type="transmembrane region" description="Helical" evidence="8">
    <location>
        <begin position="362"/>
        <end position="383"/>
    </location>
</feature>
<dbReference type="PANTHER" id="PTHR23502:SF186">
    <property type="entry name" value="MAJOR FACILITATOR SUPERFAMILY (MFS) PROFILE DOMAIN-CONTAINING PROTEIN"/>
    <property type="match status" value="1"/>
</dbReference>
<dbReference type="STRING" id="94208.A0A2S4KTI8"/>
<dbReference type="GO" id="GO:0005886">
    <property type="term" value="C:plasma membrane"/>
    <property type="evidence" value="ECO:0007669"/>
    <property type="project" value="UniProtKB-SubCell"/>
</dbReference>
<keyword evidence="3" id="KW-1003">Cell membrane</keyword>
<evidence type="ECO:0000256" key="6">
    <source>
        <dbReference type="ARBA" id="ARBA00023136"/>
    </source>
</evidence>
<keyword evidence="5 8" id="KW-1133">Transmembrane helix</keyword>
<keyword evidence="10" id="KW-1185">Reference proteome</keyword>
<keyword evidence="6 8" id="KW-0472">Membrane</keyword>
<dbReference type="InterPro" id="IPR036259">
    <property type="entry name" value="MFS_trans_sf"/>
</dbReference>
<dbReference type="SUPFAM" id="SSF103473">
    <property type="entry name" value="MFS general substrate transporter"/>
    <property type="match status" value="1"/>
</dbReference>
<keyword evidence="2" id="KW-0813">Transport</keyword>
<sequence length="392" mass="42511">MATPKAKNARPSEAATDSVHKVIRQGPEDAENPRNWSARKRWHDVLLASIQDTLSPMALAVLVGFGLADAYTPSLSTLLGFGLWLLFLTPLSEIHGRRRIIYLVCFRALTLTHIFCAISLTALAIFRQFCGKAGSAGPSIGGGTIGMFTPEARGRAQSAYSFGPTGGSARGVILTGTNNWLWVPWVMAIPFAITTVTSVVLMHEPYAPYVLRSKAARLRASTGGDAYRSPFDSAVRMMFTTLACITMSVYLALIYVILYLHVVTLSLLFSPESARRLASYRWPTALTGLLYLGISIGCFAGILACVLGVNRTYALMKARASLGHGAESRGPEHRMLLMQVVASIVLVGLFIFAFAARVHVRWFVPLIPAAVPSSTVLITYMCIHLTNDVKSG</sequence>
<dbReference type="InterPro" id="IPR011701">
    <property type="entry name" value="MFS"/>
</dbReference>
<evidence type="ECO:0000256" key="5">
    <source>
        <dbReference type="ARBA" id="ARBA00022989"/>
    </source>
</evidence>
<evidence type="ECO:0000256" key="8">
    <source>
        <dbReference type="SAM" id="Phobius"/>
    </source>
</evidence>
<feature type="transmembrane region" description="Helical" evidence="8">
    <location>
        <begin position="336"/>
        <end position="356"/>
    </location>
</feature>
<organism evidence="9 10">
    <name type="scientific">Tolypocladium paradoxum</name>
    <dbReference type="NCBI Taxonomy" id="94208"/>
    <lineage>
        <taxon>Eukaryota</taxon>
        <taxon>Fungi</taxon>
        <taxon>Dikarya</taxon>
        <taxon>Ascomycota</taxon>
        <taxon>Pezizomycotina</taxon>
        <taxon>Sordariomycetes</taxon>
        <taxon>Hypocreomycetidae</taxon>
        <taxon>Hypocreales</taxon>
        <taxon>Ophiocordycipitaceae</taxon>
        <taxon>Tolypocladium</taxon>
    </lineage>
</organism>
<evidence type="ECO:0000256" key="7">
    <source>
        <dbReference type="SAM" id="MobiDB-lite"/>
    </source>
</evidence>
<feature type="transmembrane region" description="Helical" evidence="8">
    <location>
        <begin position="45"/>
        <end position="65"/>
    </location>
</feature>
<reference evidence="9 10" key="1">
    <citation type="submission" date="2018-01" db="EMBL/GenBank/DDBJ databases">
        <title>Harnessing the power of phylogenomics to disentangle the directionality and signatures of interkingdom host jumping in the parasitic fungal genus Tolypocladium.</title>
        <authorList>
            <person name="Quandt C.A."/>
            <person name="Patterson W."/>
            <person name="Spatafora J.W."/>
        </authorList>
    </citation>
    <scope>NUCLEOTIDE SEQUENCE [LARGE SCALE GENOMIC DNA]</scope>
    <source>
        <strain evidence="9 10">NRBC 100945</strain>
    </source>
</reference>
<dbReference type="PANTHER" id="PTHR23502">
    <property type="entry name" value="MAJOR FACILITATOR SUPERFAMILY"/>
    <property type="match status" value="1"/>
</dbReference>
<name>A0A2S4KTI8_9HYPO</name>
<feature type="transmembrane region" description="Helical" evidence="8">
    <location>
        <begin position="71"/>
        <end position="88"/>
    </location>
</feature>